<evidence type="ECO:0008006" key="8">
    <source>
        <dbReference type="Google" id="ProtNLM"/>
    </source>
</evidence>
<proteinExistence type="predicted"/>
<keyword evidence="4" id="KW-0862">Zinc</keyword>
<dbReference type="InterPro" id="IPR012337">
    <property type="entry name" value="RNaseH-like_sf"/>
</dbReference>
<comment type="subcellular location">
    <subcellularLocation>
        <location evidence="1">Nucleus</location>
    </subcellularLocation>
</comment>
<organism evidence="6 7">
    <name type="scientific">Alternaria arborescens</name>
    <dbReference type="NCBI Taxonomy" id="156630"/>
    <lineage>
        <taxon>Eukaryota</taxon>
        <taxon>Fungi</taxon>
        <taxon>Dikarya</taxon>
        <taxon>Ascomycota</taxon>
        <taxon>Pezizomycotina</taxon>
        <taxon>Dothideomycetes</taxon>
        <taxon>Pleosporomycetidae</taxon>
        <taxon>Pleosporales</taxon>
        <taxon>Pleosporineae</taxon>
        <taxon>Pleosporaceae</taxon>
        <taxon>Alternaria</taxon>
        <taxon>Alternaria sect. Alternaria</taxon>
    </lineage>
</organism>
<evidence type="ECO:0000256" key="3">
    <source>
        <dbReference type="ARBA" id="ARBA00022771"/>
    </source>
</evidence>
<name>A0A4Q4Q4N6_9PLEO</name>
<reference evidence="7" key="1">
    <citation type="journal article" date="2019" name="bioRxiv">
        <title>Genomics, evolutionary history and diagnostics of the Alternaria alternata species group including apple and Asian pear pathotypes.</title>
        <authorList>
            <person name="Armitage A.D."/>
            <person name="Cockerton H.M."/>
            <person name="Sreenivasaprasad S."/>
            <person name="Woodhall J.W."/>
            <person name="Lane C.R."/>
            <person name="Harrison R.J."/>
            <person name="Clarkson J.P."/>
        </authorList>
    </citation>
    <scope>NUCLEOTIDE SEQUENCE [LARGE SCALE GENOMIC DNA]</scope>
    <source>
        <strain evidence="7">RGR 97.0016</strain>
    </source>
</reference>
<dbReference type="AlphaFoldDB" id="A0A4Q4Q4N6"/>
<keyword evidence="2" id="KW-0479">Metal-binding</keyword>
<protein>
    <recommendedName>
        <fullName evidence="8">PiggyBac transposable element-derived protein domain-containing protein</fullName>
    </recommendedName>
</protein>
<evidence type="ECO:0000256" key="2">
    <source>
        <dbReference type="ARBA" id="ARBA00022723"/>
    </source>
</evidence>
<gene>
    <name evidence="6" type="ORF">AA0113_g11680</name>
</gene>
<dbReference type="PANTHER" id="PTHR46481:SF10">
    <property type="entry name" value="ZINC FINGER BED DOMAIN-CONTAINING PROTEIN 39"/>
    <property type="match status" value="1"/>
</dbReference>
<dbReference type="GO" id="GO:0005634">
    <property type="term" value="C:nucleus"/>
    <property type="evidence" value="ECO:0007669"/>
    <property type="project" value="UniProtKB-SubCell"/>
</dbReference>
<dbReference type="SUPFAM" id="SSF53098">
    <property type="entry name" value="Ribonuclease H-like"/>
    <property type="match status" value="1"/>
</dbReference>
<keyword evidence="5" id="KW-0539">Nucleus</keyword>
<keyword evidence="7" id="KW-1185">Reference proteome</keyword>
<evidence type="ECO:0000313" key="6">
    <source>
        <dbReference type="EMBL" id="RYO33424.1"/>
    </source>
</evidence>
<dbReference type="GO" id="GO:0008270">
    <property type="term" value="F:zinc ion binding"/>
    <property type="evidence" value="ECO:0007669"/>
    <property type="project" value="UniProtKB-KW"/>
</dbReference>
<keyword evidence="3" id="KW-0863">Zinc-finger</keyword>
<sequence>MKLYTFMQPQVVARLRTAASKIYISFDGWTTRGGKRGFFGIVAHFVLASGILEDVAIDLPQLAGAHTGDRIADCVEKTLLEFGITAPKLGYFMLDNAYNNDAAIARLGSKYGFLLSY</sequence>
<dbReference type="InterPro" id="IPR052035">
    <property type="entry name" value="ZnF_BED_domain_contain"/>
</dbReference>
<dbReference type="Proteomes" id="UP000293823">
    <property type="component" value="Unassembled WGS sequence"/>
</dbReference>
<dbReference type="PANTHER" id="PTHR46481">
    <property type="entry name" value="ZINC FINGER BED DOMAIN-CONTAINING PROTEIN 4"/>
    <property type="match status" value="1"/>
</dbReference>
<evidence type="ECO:0000256" key="4">
    <source>
        <dbReference type="ARBA" id="ARBA00022833"/>
    </source>
</evidence>
<dbReference type="EMBL" id="PEJP01000074">
    <property type="protein sequence ID" value="RYO33424.1"/>
    <property type="molecule type" value="Genomic_DNA"/>
</dbReference>
<evidence type="ECO:0000256" key="1">
    <source>
        <dbReference type="ARBA" id="ARBA00004123"/>
    </source>
</evidence>
<evidence type="ECO:0000256" key="5">
    <source>
        <dbReference type="ARBA" id="ARBA00023242"/>
    </source>
</evidence>
<dbReference type="OrthoDB" id="3693538at2759"/>
<accession>A0A4Q4Q4N6</accession>
<evidence type="ECO:0000313" key="7">
    <source>
        <dbReference type="Proteomes" id="UP000293823"/>
    </source>
</evidence>
<comment type="caution">
    <text evidence="6">The sequence shown here is derived from an EMBL/GenBank/DDBJ whole genome shotgun (WGS) entry which is preliminary data.</text>
</comment>